<keyword evidence="3" id="KW-1185">Reference proteome</keyword>
<evidence type="ECO:0000256" key="1">
    <source>
        <dbReference type="SAM" id="MobiDB-lite"/>
    </source>
</evidence>
<dbReference type="RefSeq" id="XP_003176714.1">
    <property type="nucleotide sequence ID" value="XM_003176666.1"/>
</dbReference>
<dbReference type="OrthoDB" id="2446291at2759"/>
<feature type="region of interest" description="Disordered" evidence="1">
    <location>
        <begin position="1"/>
        <end position="67"/>
    </location>
</feature>
<feature type="compositionally biased region" description="Basic and acidic residues" evidence="1">
    <location>
        <begin position="8"/>
        <end position="17"/>
    </location>
</feature>
<name>E5R1Y3_ARTGP</name>
<dbReference type="EMBL" id="DS989822">
    <property type="protein sequence ID" value="EFQ97762.1"/>
    <property type="molecule type" value="Genomic_DNA"/>
</dbReference>
<accession>E5R1Y3</accession>
<proteinExistence type="predicted"/>
<evidence type="ECO:0000313" key="3">
    <source>
        <dbReference type="Proteomes" id="UP000002669"/>
    </source>
</evidence>
<evidence type="ECO:0000313" key="2">
    <source>
        <dbReference type="EMBL" id="EFQ97762.1"/>
    </source>
</evidence>
<feature type="compositionally biased region" description="Basic and acidic residues" evidence="1">
    <location>
        <begin position="57"/>
        <end position="67"/>
    </location>
</feature>
<protein>
    <submittedName>
        <fullName evidence="2">Uncharacterized protein</fullName>
    </submittedName>
</protein>
<dbReference type="GeneID" id="10032036"/>
<reference evidence="3" key="1">
    <citation type="journal article" date="2012" name="MBio">
        <title>Comparative genome analysis of Trichophyton rubrum and related dermatophytes reveals candidate genes involved in infection.</title>
        <authorList>
            <person name="Martinez D.A."/>
            <person name="Oliver B.G."/>
            <person name="Graeser Y."/>
            <person name="Goldberg J.M."/>
            <person name="Li W."/>
            <person name="Martinez-Rossi N.M."/>
            <person name="Monod M."/>
            <person name="Shelest E."/>
            <person name="Barton R.C."/>
            <person name="Birch E."/>
            <person name="Brakhage A.A."/>
            <person name="Chen Z."/>
            <person name="Gurr S.J."/>
            <person name="Heiman D."/>
            <person name="Heitman J."/>
            <person name="Kosti I."/>
            <person name="Rossi A."/>
            <person name="Saif S."/>
            <person name="Samalova M."/>
            <person name="Saunders C.W."/>
            <person name="Shea T."/>
            <person name="Summerbell R.C."/>
            <person name="Xu J."/>
            <person name="Young S."/>
            <person name="Zeng Q."/>
            <person name="Birren B.W."/>
            <person name="Cuomo C.A."/>
            <person name="White T.C."/>
        </authorList>
    </citation>
    <scope>NUCLEOTIDE SEQUENCE [LARGE SCALE GENOMIC DNA]</scope>
    <source>
        <strain evidence="3">ATCC MYA-4604 / CBS 118893</strain>
    </source>
</reference>
<organism evidence="3">
    <name type="scientific">Arthroderma gypseum (strain ATCC MYA-4604 / CBS 118893)</name>
    <name type="common">Microsporum gypseum</name>
    <dbReference type="NCBI Taxonomy" id="535722"/>
    <lineage>
        <taxon>Eukaryota</taxon>
        <taxon>Fungi</taxon>
        <taxon>Dikarya</taxon>
        <taxon>Ascomycota</taxon>
        <taxon>Pezizomycotina</taxon>
        <taxon>Eurotiomycetes</taxon>
        <taxon>Eurotiomycetidae</taxon>
        <taxon>Onygenales</taxon>
        <taxon>Arthrodermataceae</taxon>
        <taxon>Nannizzia</taxon>
    </lineage>
</organism>
<dbReference type="InParanoid" id="E5R1Y3"/>
<dbReference type="VEuPathDB" id="FungiDB:MGYG_00803"/>
<gene>
    <name evidence="2" type="ORF">MGYG_00803</name>
</gene>
<dbReference type="HOGENOM" id="CLU_1074388_0_0_1"/>
<dbReference type="STRING" id="535722.E5R1Y3"/>
<dbReference type="OMA" id="HYSHIVY"/>
<dbReference type="Proteomes" id="UP000002669">
    <property type="component" value="Unassembled WGS sequence"/>
</dbReference>
<sequence>MQSLAIKRSREEDKAGDASEDELTLRRKRVRPLCLRPVPQSTESHGFTALPLTPTTTEDRWNDNDTTERLEGQPIHISTDLSSGSNRQIEADTDMNMMDCVSPEHSMEPVWPTTCHSTEHMGCNFSSSLGSTETSIEVSQTCNMASSTNSSMGPASIGNLHTPAPTITNPAASRFPSPISEYQAETKSHTGKFTLNPFQSDAHLDDTSIRSNLSLYSSVSLEPSNKANDLQATCSALHLSTNPEADTFEKCSDSATNGNMNLMTKSPRKATIAMGFRADCDKCQRREPGHYSHIVYS</sequence>
<dbReference type="AlphaFoldDB" id="E5R1Y3"/>
<dbReference type="eggNOG" id="ENOG502T02S">
    <property type="taxonomic scope" value="Eukaryota"/>
</dbReference>